<accession>A0A1L7XMH9</accession>
<protein>
    <submittedName>
        <fullName evidence="1">Uncharacterized protein</fullName>
    </submittedName>
</protein>
<name>A0A1L7XMH9_9HELO</name>
<evidence type="ECO:0000313" key="1">
    <source>
        <dbReference type="EMBL" id="CZR66233.1"/>
    </source>
</evidence>
<reference evidence="1 2" key="1">
    <citation type="submission" date="2016-03" db="EMBL/GenBank/DDBJ databases">
        <authorList>
            <person name="Ploux O."/>
        </authorList>
    </citation>
    <scope>NUCLEOTIDE SEQUENCE [LARGE SCALE GENOMIC DNA]</scope>
    <source>
        <strain evidence="1 2">UAMH 11012</strain>
    </source>
</reference>
<evidence type="ECO:0000313" key="2">
    <source>
        <dbReference type="Proteomes" id="UP000184330"/>
    </source>
</evidence>
<organism evidence="1 2">
    <name type="scientific">Phialocephala subalpina</name>
    <dbReference type="NCBI Taxonomy" id="576137"/>
    <lineage>
        <taxon>Eukaryota</taxon>
        <taxon>Fungi</taxon>
        <taxon>Dikarya</taxon>
        <taxon>Ascomycota</taxon>
        <taxon>Pezizomycotina</taxon>
        <taxon>Leotiomycetes</taxon>
        <taxon>Helotiales</taxon>
        <taxon>Mollisiaceae</taxon>
        <taxon>Phialocephala</taxon>
        <taxon>Phialocephala fortinii species complex</taxon>
    </lineage>
</organism>
<dbReference type="OrthoDB" id="3476275at2759"/>
<dbReference type="AlphaFoldDB" id="A0A1L7XMH9"/>
<proteinExistence type="predicted"/>
<dbReference type="Proteomes" id="UP000184330">
    <property type="component" value="Unassembled WGS sequence"/>
</dbReference>
<gene>
    <name evidence="1" type="ORF">PAC_16134</name>
</gene>
<dbReference type="EMBL" id="FJOG01000035">
    <property type="protein sequence ID" value="CZR66233.1"/>
    <property type="molecule type" value="Genomic_DNA"/>
</dbReference>
<sequence length="216" mass="24965">MATDVINARGTRAMQTLVSLVKRVIVHLPALRKLTIEIPITECKHGTWTSTLACPTFSIDNATGVDHQWDYRPEDRQSWSNLAVTWQAEPYQTLTWTDCEYWHSISWRHIGIVFTVLTWSQKVGFFATTRYHPLGLAHLRNAPNQIYCGNPSCQRFIDLAEETLIFNPCDWPNVKPWAKPEIMDPQLEDSTKNYRVPAKFLARRFHPATRHSSRTS</sequence>
<keyword evidence="2" id="KW-1185">Reference proteome</keyword>